<sequence>MIKKKTQNIFYWLIITIVVAITVFLFLRLFIEPENLRVVDKSKTTVVFDSLVMDLGLLTWNKPEKATYTFTNTGTHPLIIYRVTASCGCTAVEWPEKVIPPGKTGTITITYDAAHQGQFRKTVYVYANTKICPIILALEGTV</sequence>
<comment type="caution">
    <text evidence="2">The sequence shown here is derived from an EMBL/GenBank/DDBJ whole genome shotgun (WGS) entry which is preliminary data.</text>
</comment>
<evidence type="ECO:0000313" key="2">
    <source>
        <dbReference type="EMBL" id="GAH75482.1"/>
    </source>
</evidence>
<keyword evidence="1" id="KW-0472">Membrane</keyword>
<evidence type="ECO:0000256" key="1">
    <source>
        <dbReference type="SAM" id="Phobius"/>
    </source>
</evidence>
<feature type="transmembrane region" description="Helical" evidence="1">
    <location>
        <begin position="9"/>
        <end position="31"/>
    </location>
</feature>
<keyword evidence="1" id="KW-1133">Transmembrane helix</keyword>
<dbReference type="SUPFAM" id="SSF49503">
    <property type="entry name" value="Cupredoxins"/>
    <property type="match status" value="1"/>
</dbReference>
<name>X1I1C3_9ZZZZ</name>
<proteinExistence type="predicted"/>
<protein>
    <recommendedName>
        <fullName evidence="3">DUF1573 domain-containing protein</fullName>
    </recommendedName>
</protein>
<dbReference type="InterPro" id="IPR013783">
    <property type="entry name" value="Ig-like_fold"/>
</dbReference>
<keyword evidence="1" id="KW-0812">Transmembrane</keyword>
<accession>X1I1C3</accession>
<evidence type="ECO:0008006" key="3">
    <source>
        <dbReference type="Google" id="ProtNLM"/>
    </source>
</evidence>
<feature type="non-terminal residue" evidence="2">
    <location>
        <position position="142"/>
    </location>
</feature>
<gene>
    <name evidence="2" type="ORF">S03H2_46107</name>
</gene>
<dbReference type="InterPro" id="IPR008972">
    <property type="entry name" value="Cupredoxin"/>
</dbReference>
<dbReference type="InterPro" id="IPR011467">
    <property type="entry name" value="DUF1573"/>
</dbReference>
<dbReference type="PANTHER" id="PTHR37833">
    <property type="entry name" value="LIPOPROTEIN-RELATED"/>
    <property type="match status" value="1"/>
</dbReference>
<dbReference type="EMBL" id="BARU01028925">
    <property type="protein sequence ID" value="GAH75482.1"/>
    <property type="molecule type" value="Genomic_DNA"/>
</dbReference>
<organism evidence="2">
    <name type="scientific">marine sediment metagenome</name>
    <dbReference type="NCBI Taxonomy" id="412755"/>
    <lineage>
        <taxon>unclassified sequences</taxon>
        <taxon>metagenomes</taxon>
        <taxon>ecological metagenomes</taxon>
    </lineage>
</organism>
<reference evidence="2" key="1">
    <citation type="journal article" date="2014" name="Front. Microbiol.">
        <title>High frequency of phylogenetically diverse reductive dehalogenase-homologous genes in deep subseafloor sedimentary metagenomes.</title>
        <authorList>
            <person name="Kawai M."/>
            <person name="Futagami T."/>
            <person name="Toyoda A."/>
            <person name="Takaki Y."/>
            <person name="Nishi S."/>
            <person name="Hori S."/>
            <person name="Arai W."/>
            <person name="Tsubouchi T."/>
            <person name="Morono Y."/>
            <person name="Uchiyama I."/>
            <person name="Ito T."/>
            <person name="Fujiyama A."/>
            <person name="Inagaki F."/>
            <person name="Takami H."/>
        </authorList>
    </citation>
    <scope>NUCLEOTIDE SEQUENCE</scope>
    <source>
        <strain evidence="2">Expedition CK06-06</strain>
    </source>
</reference>
<dbReference type="Pfam" id="PF07610">
    <property type="entry name" value="DUF1573"/>
    <property type="match status" value="1"/>
</dbReference>
<dbReference type="PANTHER" id="PTHR37833:SF1">
    <property type="entry name" value="SIGNAL PEPTIDE PROTEIN"/>
    <property type="match status" value="1"/>
</dbReference>
<dbReference type="Gene3D" id="2.60.40.10">
    <property type="entry name" value="Immunoglobulins"/>
    <property type="match status" value="1"/>
</dbReference>
<dbReference type="AlphaFoldDB" id="X1I1C3"/>